<dbReference type="EMBL" id="UZAN01000044">
    <property type="protein sequence ID" value="VDP14175.1"/>
    <property type="molecule type" value="Genomic_DNA"/>
</dbReference>
<keyword evidence="9" id="KW-1185">Reference proteome</keyword>
<evidence type="ECO:0000313" key="9">
    <source>
        <dbReference type="Proteomes" id="UP000272942"/>
    </source>
</evidence>
<evidence type="ECO:0000256" key="4">
    <source>
        <dbReference type="ARBA" id="ARBA00022692"/>
    </source>
</evidence>
<dbReference type="WBParaSite" id="ECPE_0000002301-mRNA-1">
    <property type="protein sequence ID" value="ECPE_0000002301-mRNA-1"/>
    <property type="gene ID" value="ECPE_0000002301"/>
</dbReference>
<reference evidence="8 9" key="2">
    <citation type="submission" date="2018-11" db="EMBL/GenBank/DDBJ databases">
        <authorList>
            <consortium name="Pathogen Informatics"/>
        </authorList>
    </citation>
    <scope>NUCLEOTIDE SEQUENCE [LARGE SCALE GENOMIC DNA]</scope>
    <source>
        <strain evidence="8 9">Egypt</strain>
    </source>
</reference>
<evidence type="ECO:0000256" key="5">
    <source>
        <dbReference type="ARBA" id="ARBA00022989"/>
    </source>
</evidence>
<dbReference type="SUPFAM" id="SSF103473">
    <property type="entry name" value="MFS general substrate transporter"/>
    <property type="match status" value="1"/>
</dbReference>
<comment type="similarity">
    <text evidence="2">Belongs to the SLC43A transporter (TC 2.A.1.44) family.</text>
</comment>
<evidence type="ECO:0000256" key="6">
    <source>
        <dbReference type="ARBA" id="ARBA00023136"/>
    </source>
</evidence>
<dbReference type="Proteomes" id="UP000272942">
    <property type="component" value="Unassembled WGS sequence"/>
</dbReference>
<dbReference type="InterPro" id="IPR052599">
    <property type="entry name" value="SLC43A_AATransporter"/>
</dbReference>
<protein>
    <submittedName>
        <fullName evidence="10">Permease</fullName>
    </submittedName>
</protein>
<keyword evidence="5 7" id="KW-1133">Transmembrane helix</keyword>
<sequence>MALVFFKEFYRRRTEQAMTAPDDRVSDNELYWIYIRSMAPAFMLVACTSILLTSLQFVKSQAAFIASCVLLAVYRSLLFSTCINFIMIAFPLRNFGLVNGITNTISCLINLLENALKQVPIIPGTGIALGISCLVLLTPIFFFIKRR</sequence>
<evidence type="ECO:0000256" key="7">
    <source>
        <dbReference type="SAM" id="Phobius"/>
    </source>
</evidence>
<accession>A0A182ZZ89</accession>
<dbReference type="AlphaFoldDB" id="A0A182ZZ89"/>
<evidence type="ECO:0000256" key="3">
    <source>
        <dbReference type="ARBA" id="ARBA00022448"/>
    </source>
</evidence>
<feature type="transmembrane region" description="Helical" evidence="7">
    <location>
        <begin position="121"/>
        <end position="144"/>
    </location>
</feature>
<organism evidence="10">
    <name type="scientific">Echinostoma caproni</name>
    <dbReference type="NCBI Taxonomy" id="27848"/>
    <lineage>
        <taxon>Eukaryota</taxon>
        <taxon>Metazoa</taxon>
        <taxon>Spiralia</taxon>
        <taxon>Lophotrochozoa</taxon>
        <taxon>Platyhelminthes</taxon>
        <taxon>Trematoda</taxon>
        <taxon>Digenea</taxon>
        <taxon>Plagiorchiida</taxon>
        <taxon>Echinostomata</taxon>
        <taxon>Echinostomatoidea</taxon>
        <taxon>Echinostomatidae</taxon>
        <taxon>Echinostoma</taxon>
    </lineage>
</organism>
<feature type="transmembrane region" description="Helical" evidence="7">
    <location>
        <begin position="64"/>
        <end position="90"/>
    </location>
</feature>
<reference evidence="10" key="1">
    <citation type="submission" date="2016-06" db="UniProtKB">
        <authorList>
            <consortium name="WormBaseParasite"/>
        </authorList>
    </citation>
    <scope>IDENTIFICATION</scope>
</reference>
<evidence type="ECO:0000256" key="2">
    <source>
        <dbReference type="ARBA" id="ARBA00006595"/>
    </source>
</evidence>
<comment type="subcellular location">
    <subcellularLocation>
        <location evidence="1">Membrane</location>
        <topology evidence="1">Multi-pass membrane protein</topology>
    </subcellularLocation>
</comment>
<dbReference type="OrthoDB" id="330047at2759"/>
<name>A0A182ZZ89_9TREM</name>
<keyword evidence="3" id="KW-0813">Transport</keyword>
<evidence type="ECO:0000256" key="1">
    <source>
        <dbReference type="ARBA" id="ARBA00004141"/>
    </source>
</evidence>
<keyword evidence="4 7" id="KW-0812">Transmembrane</keyword>
<dbReference type="PANTHER" id="PTHR20772">
    <property type="entry name" value="PROTEIN FMP42"/>
    <property type="match status" value="1"/>
</dbReference>
<dbReference type="GO" id="GO:0016020">
    <property type="term" value="C:membrane"/>
    <property type="evidence" value="ECO:0007669"/>
    <property type="project" value="UniProtKB-SubCell"/>
</dbReference>
<evidence type="ECO:0000313" key="8">
    <source>
        <dbReference type="EMBL" id="VDP14175.1"/>
    </source>
</evidence>
<dbReference type="PANTHER" id="PTHR20772:SF2">
    <property type="entry name" value="PROTEIN FMP42"/>
    <property type="match status" value="1"/>
</dbReference>
<dbReference type="InterPro" id="IPR036259">
    <property type="entry name" value="MFS_trans_sf"/>
</dbReference>
<proteinExistence type="inferred from homology"/>
<keyword evidence="6 7" id="KW-0472">Membrane</keyword>
<gene>
    <name evidence="8" type="ORF">ECPE_LOCUS24</name>
</gene>
<feature type="transmembrane region" description="Helical" evidence="7">
    <location>
        <begin position="31"/>
        <end position="52"/>
    </location>
</feature>
<evidence type="ECO:0000313" key="10">
    <source>
        <dbReference type="WBParaSite" id="ECPE_0000002301-mRNA-1"/>
    </source>
</evidence>